<keyword evidence="3" id="KW-1185">Reference proteome</keyword>
<sequence>MAGMWQAMGQIWTDWCNADGRLEFGGVTAERVYMGGALSQPDNADWEDLVKLNGKNGLLQVMALLLWWGDYVGDGADERESRCEEKAGKGESSGVHTRLDKTSLVTDVLVHRESVPAAKFVRRSMRNEKRDEGPQTRAREYDLHHSGRTEDETGIVR</sequence>
<protein>
    <submittedName>
        <fullName evidence="2">Uncharacterized protein</fullName>
    </submittedName>
</protein>
<evidence type="ECO:0000256" key="1">
    <source>
        <dbReference type="SAM" id="MobiDB-lite"/>
    </source>
</evidence>
<accession>A0AAD7MRK0</accession>
<dbReference type="EMBL" id="JARKIB010000177">
    <property type="protein sequence ID" value="KAJ7727717.1"/>
    <property type="molecule type" value="Genomic_DNA"/>
</dbReference>
<organism evidence="2 3">
    <name type="scientific">Mycena metata</name>
    <dbReference type="NCBI Taxonomy" id="1033252"/>
    <lineage>
        <taxon>Eukaryota</taxon>
        <taxon>Fungi</taxon>
        <taxon>Dikarya</taxon>
        <taxon>Basidiomycota</taxon>
        <taxon>Agaricomycotina</taxon>
        <taxon>Agaricomycetes</taxon>
        <taxon>Agaricomycetidae</taxon>
        <taxon>Agaricales</taxon>
        <taxon>Marasmiineae</taxon>
        <taxon>Mycenaceae</taxon>
        <taxon>Mycena</taxon>
    </lineage>
</organism>
<comment type="caution">
    <text evidence="2">The sequence shown here is derived from an EMBL/GenBank/DDBJ whole genome shotgun (WGS) entry which is preliminary data.</text>
</comment>
<reference evidence="2" key="1">
    <citation type="submission" date="2023-03" db="EMBL/GenBank/DDBJ databases">
        <title>Massive genome expansion in bonnet fungi (Mycena s.s.) driven by repeated elements and novel gene families across ecological guilds.</title>
        <authorList>
            <consortium name="Lawrence Berkeley National Laboratory"/>
            <person name="Harder C.B."/>
            <person name="Miyauchi S."/>
            <person name="Viragh M."/>
            <person name="Kuo A."/>
            <person name="Thoen E."/>
            <person name="Andreopoulos B."/>
            <person name="Lu D."/>
            <person name="Skrede I."/>
            <person name="Drula E."/>
            <person name="Henrissat B."/>
            <person name="Morin E."/>
            <person name="Kohler A."/>
            <person name="Barry K."/>
            <person name="LaButti K."/>
            <person name="Morin E."/>
            <person name="Salamov A."/>
            <person name="Lipzen A."/>
            <person name="Mereny Z."/>
            <person name="Hegedus B."/>
            <person name="Baldrian P."/>
            <person name="Stursova M."/>
            <person name="Weitz H."/>
            <person name="Taylor A."/>
            <person name="Grigoriev I.V."/>
            <person name="Nagy L.G."/>
            <person name="Martin F."/>
            <person name="Kauserud H."/>
        </authorList>
    </citation>
    <scope>NUCLEOTIDE SEQUENCE</scope>
    <source>
        <strain evidence="2">CBHHK182m</strain>
    </source>
</reference>
<feature type="compositionally biased region" description="Basic and acidic residues" evidence="1">
    <location>
        <begin position="125"/>
        <end position="151"/>
    </location>
</feature>
<dbReference type="AlphaFoldDB" id="A0AAD7MRK0"/>
<feature type="region of interest" description="Disordered" evidence="1">
    <location>
        <begin position="120"/>
        <end position="157"/>
    </location>
</feature>
<dbReference type="Proteomes" id="UP001215598">
    <property type="component" value="Unassembled WGS sequence"/>
</dbReference>
<name>A0AAD7MRK0_9AGAR</name>
<feature type="region of interest" description="Disordered" evidence="1">
    <location>
        <begin position="78"/>
        <end position="97"/>
    </location>
</feature>
<feature type="compositionally biased region" description="Basic and acidic residues" evidence="1">
    <location>
        <begin position="78"/>
        <end position="89"/>
    </location>
</feature>
<evidence type="ECO:0000313" key="3">
    <source>
        <dbReference type="Proteomes" id="UP001215598"/>
    </source>
</evidence>
<evidence type="ECO:0000313" key="2">
    <source>
        <dbReference type="EMBL" id="KAJ7727717.1"/>
    </source>
</evidence>
<gene>
    <name evidence="2" type="ORF">B0H16DRAFT_1470779</name>
</gene>
<proteinExistence type="predicted"/>